<protein>
    <submittedName>
        <fullName evidence="1">Uncharacterized protein</fullName>
    </submittedName>
</protein>
<accession>A0A143Y816</accession>
<sequence>MSKNTSTVLEGPQHNNAKLWQSVLFTLNNSSKNIL</sequence>
<reference evidence="1 2" key="1">
    <citation type="submission" date="2016-02" db="EMBL/GenBank/DDBJ databases">
        <authorList>
            <person name="Wen L."/>
            <person name="He K."/>
            <person name="Yang H."/>
        </authorList>
    </citation>
    <scope>NUCLEOTIDE SEQUENCE [LARGE SCALE GENOMIC DNA]</scope>
    <source>
        <strain evidence="1">Trichococcus palustris</strain>
    </source>
</reference>
<dbReference type="EMBL" id="FJNE01000001">
    <property type="protein sequence ID" value="CZQ82150.1"/>
    <property type="molecule type" value="Genomic_DNA"/>
</dbReference>
<keyword evidence="2" id="KW-1185">Reference proteome</keyword>
<dbReference type="Proteomes" id="UP000242754">
    <property type="component" value="Unassembled WGS sequence"/>
</dbReference>
<dbReference type="AlphaFoldDB" id="A0A143Y816"/>
<name>A0A143Y816_9LACT</name>
<proteinExistence type="predicted"/>
<evidence type="ECO:0000313" key="1">
    <source>
        <dbReference type="EMBL" id="CZQ82150.1"/>
    </source>
</evidence>
<organism evidence="1 2">
    <name type="scientific">Trichococcus palustris</name>
    <dbReference type="NCBI Taxonomy" id="140314"/>
    <lineage>
        <taxon>Bacteria</taxon>
        <taxon>Bacillati</taxon>
        <taxon>Bacillota</taxon>
        <taxon>Bacilli</taxon>
        <taxon>Lactobacillales</taxon>
        <taxon>Carnobacteriaceae</taxon>
        <taxon>Trichococcus</taxon>
    </lineage>
</organism>
<evidence type="ECO:0000313" key="2">
    <source>
        <dbReference type="Proteomes" id="UP000242754"/>
    </source>
</evidence>
<gene>
    <name evidence="1" type="ORF">Tpal_286</name>
</gene>